<dbReference type="GO" id="GO:0005886">
    <property type="term" value="C:plasma membrane"/>
    <property type="evidence" value="ECO:0007669"/>
    <property type="project" value="UniProtKB-SubCell"/>
</dbReference>
<keyword evidence="7" id="KW-0675">Receptor</keyword>
<keyword evidence="3 9" id="KW-0812">Transmembrane</keyword>
<dbReference type="PRINTS" id="PR01904">
    <property type="entry name" value="GPR40FAMILY"/>
</dbReference>
<evidence type="ECO:0000256" key="6">
    <source>
        <dbReference type="ARBA" id="ARBA00023136"/>
    </source>
</evidence>
<feature type="domain" description="G-protein coupled receptors family 1 profile" evidence="10">
    <location>
        <begin position="1"/>
        <end position="89"/>
    </location>
</feature>
<feature type="non-terminal residue" evidence="11">
    <location>
        <position position="89"/>
    </location>
</feature>
<evidence type="ECO:0000313" key="12">
    <source>
        <dbReference type="Proteomes" id="UP000565207"/>
    </source>
</evidence>
<evidence type="ECO:0000256" key="8">
    <source>
        <dbReference type="ARBA" id="ARBA00023224"/>
    </source>
</evidence>
<dbReference type="GO" id="GO:0071398">
    <property type="term" value="P:cellular response to fatty acid"/>
    <property type="evidence" value="ECO:0007669"/>
    <property type="project" value="TreeGrafter"/>
</dbReference>
<dbReference type="EMBL" id="VZRU01035705">
    <property type="protein sequence ID" value="NWW55435.1"/>
    <property type="molecule type" value="Genomic_DNA"/>
</dbReference>
<organism evidence="11 12">
    <name type="scientific">Pedionomus torquatus</name>
    <name type="common">Plains-wanderer</name>
    <dbReference type="NCBI Taxonomy" id="227192"/>
    <lineage>
        <taxon>Eukaryota</taxon>
        <taxon>Metazoa</taxon>
        <taxon>Chordata</taxon>
        <taxon>Craniata</taxon>
        <taxon>Vertebrata</taxon>
        <taxon>Euteleostomi</taxon>
        <taxon>Archelosauria</taxon>
        <taxon>Archosauria</taxon>
        <taxon>Dinosauria</taxon>
        <taxon>Saurischia</taxon>
        <taxon>Theropoda</taxon>
        <taxon>Coelurosauria</taxon>
        <taxon>Aves</taxon>
        <taxon>Neognathae</taxon>
        <taxon>Neoaves</taxon>
        <taxon>Charadriiformes</taxon>
        <taxon>Pedionomidae</taxon>
        <taxon>Pedionomus</taxon>
    </lineage>
</organism>
<evidence type="ECO:0000256" key="3">
    <source>
        <dbReference type="ARBA" id="ARBA00022692"/>
    </source>
</evidence>
<feature type="transmembrane region" description="Helical" evidence="9">
    <location>
        <begin position="61"/>
        <end position="84"/>
    </location>
</feature>
<evidence type="ECO:0000313" key="11">
    <source>
        <dbReference type="EMBL" id="NWW55435.1"/>
    </source>
</evidence>
<evidence type="ECO:0000256" key="5">
    <source>
        <dbReference type="ARBA" id="ARBA00023040"/>
    </source>
</evidence>
<keyword evidence="2" id="KW-1003">Cell membrane</keyword>
<dbReference type="InterPro" id="IPR013312">
    <property type="entry name" value="GPR40-rel_orph"/>
</dbReference>
<gene>
    <name evidence="11" type="primary">Ffar2</name>
    <name evidence="11" type="ORF">PEDTOR_R14452</name>
</gene>
<dbReference type="PANTHER" id="PTHR45822:SF5">
    <property type="entry name" value="FREE FATTY ACID RECEPTOR 2"/>
    <property type="match status" value="1"/>
</dbReference>
<proteinExistence type="predicted"/>
<evidence type="ECO:0000256" key="9">
    <source>
        <dbReference type="SAM" id="Phobius"/>
    </source>
</evidence>
<keyword evidence="8" id="KW-0807">Transducer</keyword>
<dbReference type="AlphaFoldDB" id="A0A7K6P296"/>
<name>A0A7K6P296_PEDTO</name>
<evidence type="ECO:0000259" key="10">
    <source>
        <dbReference type="PROSITE" id="PS50262"/>
    </source>
</evidence>
<dbReference type="PROSITE" id="PS00237">
    <property type="entry name" value="G_PROTEIN_RECEP_F1_1"/>
    <property type="match status" value="1"/>
</dbReference>
<reference evidence="11 12" key="1">
    <citation type="submission" date="2019-09" db="EMBL/GenBank/DDBJ databases">
        <title>Bird 10,000 Genomes (B10K) Project - Family phase.</title>
        <authorList>
            <person name="Zhang G."/>
        </authorList>
    </citation>
    <scope>NUCLEOTIDE SEQUENCE [LARGE SCALE GENOMIC DNA]</scope>
    <source>
        <strain evidence="11">B10K-DU-029-80</strain>
        <tissue evidence="11">Muscle</tissue>
    </source>
</reference>
<dbReference type="GO" id="GO:0004930">
    <property type="term" value="F:G protein-coupled receptor activity"/>
    <property type="evidence" value="ECO:0007669"/>
    <property type="project" value="UniProtKB-KW"/>
</dbReference>
<dbReference type="Proteomes" id="UP000565207">
    <property type="component" value="Unassembled WGS sequence"/>
</dbReference>
<accession>A0A7K6P296</accession>
<dbReference type="SUPFAM" id="SSF81321">
    <property type="entry name" value="Family A G protein-coupled receptor-like"/>
    <property type="match status" value="1"/>
</dbReference>
<comment type="subcellular location">
    <subcellularLocation>
        <location evidence="1">Cell membrane</location>
        <topology evidence="1">Multi-pass membrane protein</topology>
    </subcellularLocation>
</comment>
<evidence type="ECO:0000256" key="1">
    <source>
        <dbReference type="ARBA" id="ARBA00004651"/>
    </source>
</evidence>
<keyword evidence="5" id="KW-0297">G-protein coupled receptor</keyword>
<dbReference type="InterPro" id="IPR017452">
    <property type="entry name" value="GPCR_Rhodpsn_7TM"/>
</dbReference>
<feature type="transmembrane region" description="Helical" evidence="9">
    <location>
        <begin position="22"/>
        <end position="40"/>
    </location>
</feature>
<sequence length="89" mass="9845">MAEAAANLTWPLPPVLCPLANYVFYSSIYISSLFLAALSVERYLGVVFPHHYNARRRPCRVVAATVVLWFLACSLCSVVIVAQYHGGND</sequence>
<keyword evidence="4 9" id="KW-1133">Transmembrane helix</keyword>
<dbReference type="InterPro" id="IPR000276">
    <property type="entry name" value="GPCR_Rhodpsn"/>
</dbReference>
<dbReference type="Gene3D" id="1.20.1070.10">
    <property type="entry name" value="Rhodopsin 7-helix transmembrane proteins"/>
    <property type="match status" value="1"/>
</dbReference>
<protein>
    <submittedName>
        <fullName evidence="11">FFAR2 protein</fullName>
    </submittedName>
</protein>
<keyword evidence="6 9" id="KW-0472">Membrane</keyword>
<feature type="non-terminal residue" evidence="11">
    <location>
        <position position="1"/>
    </location>
</feature>
<dbReference type="Pfam" id="PF00001">
    <property type="entry name" value="7tm_1"/>
    <property type="match status" value="1"/>
</dbReference>
<evidence type="ECO:0000256" key="4">
    <source>
        <dbReference type="ARBA" id="ARBA00022989"/>
    </source>
</evidence>
<comment type="caution">
    <text evidence="11">The sequence shown here is derived from an EMBL/GenBank/DDBJ whole genome shotgun (WGS) entry which is preliminary data.</text>
</comment>
<evidence type="ECO:0000256" key="7">
    <source>
        <dbReference type="ARBA" id="ARBA00023170"/>
    </source>
</evidence>
<evidence type="ECO:0000256" key="2">
    <source>
        <dbReference type="ARBA" id="ARBA00022475"/>
    </source>
</evidence>
<dbReference type="PANTHER" id="PTHR45822">
    <property type="entry name" value="FREE FATTY ACID RECEPTOR 2-RELATED"/>
    <property type="match status" value="1"/>
</dbReference>
<keyword evidence="12" id="KW-1185">Reference proteome</keyword>
<dbReference type="PROSITE" id="PS50262">
    <property type="entry name" value="G_PROTEIN_RECEP_F1_2"/>
    <property type="match status" value="1"/>
</dbReference>